<protein>
    <submittedName>
        <fullName evidence="1">Uncharacterized protein</fullName>
    </submittedName>
</protein>
<proteinExistence type="predicted"/>
<organism evidence="1 2">
    <name type="scientific">Morganella psychrotolerans</name>
    <dbReference type="NCBI Taxonomy" id="368603"/>
    <lineage>
        <taxon>Bacteria</taxon>
        <taxon>Pseudomonadati</taxon>
        <taxon>Pseudomonadota</taxon>
        <taxon>Gammaproteobacteria</taxon>
        <taxon>Enterobacterales</taxon>
        <taxon>Morganellaceae</taxon>
        <taxon>Morganella</taxon>
    </lineage>
</organism>
<reference evidence="1 2" key="1">
    <citation type="submission" date="2016-06" db="EMBL/GenBank/DDBJ databases">
        <authorList>
            <person name="Kjaerup R.B."/>
            <person name="Dalgaard T.S."/>
            <person name="Juul-Madsen H.R."/>
        </authorList>
    </citation>
    <scope>NUCLEOTIDE SEQUENCE [LARGE SCALE GENOMIC DNA]</scope>
    <source>
        <strain evidence="1 2">GCSL-Mp3</strain>
    </source>
</reference>
<evidence type="ECO:0000313" key="2">
    <source>
        <dbReference type="Proteomes" id="UP000092247"/>
    </source>
</evidence>
<gene>
    <name evidence="1" type="ORF">AYY17_10395</name>
</gene>
<dbReference type="AlphaFoldDB" id="A0A1B8H2U5"/>
<accession>A0A1B8H2U5</accession>
<evidence type="ECO:0000313" key="1">
    <source>
        <dbReference type="EMBL" id="OBU03385.1"/>
    </source>
</evidence>
<comment type="caution">
    <text evidence="1">The sequence shown here is derived from an EMBL/GenBank/DDBJ whole genome shotgun (WGS) entry which is preliminary data.</text>
</comment>
<dbReference type="Proteomes" id="UP000092247">
    <property type="component" value="Unassembled WGS sequence"/>
</dbReference>
<dbReference type="EMBL" id="LZEX01000043">
    <property type="protein sequence ID" value="OBU03385.1"/>
    <property type="molecule type" value="Genomic_DNA"/>
</dbReference>
<sequence length="102" mass="11858">MQAFFLAENKAADSAQSAVNEFFFVIYVKNNLKTRYKQEINSSGKCKYISHYQKNKIKNVRDTSQCNVTRHHSCHRYVVRRNVPENLLPGDKCGLHILHMNA</sequence>
<name>A0A1B8H2U5_9GAMM</name>